<reference evidence="1" key="1">
    <citation type="submission" date="2021-05" db="EMBL/GenBank/DDBJ databases">
        <authorList>
            <person name="Scholz U."/>
            <person name="Mascher M."/>
            <person name="Fiebig A."/>
        </authorList>
    </citation>
    <scope>NUCLEOTIDE SEQUENCE [LARGE SCALE GENOMIC DNA]</scope>
</reference>
<sequence>MKIVLWRMAHNCLPTGDQLHLRSIPTRYDCSFCNRYETVEHCFFYCHYVRGIWADLKCFYGIRLRLKKFSNMRQWLLDWVSEALDYHMVVFAVAIWHIWENRNNIRNGEVVPHPGRVLGKIKAYIDFILMNDFSSTTSTRRVNQRSIQKWSPPPVGLLMMNVDAAIFSNSGRMGYGVIIRDHPGFVHAASRGYVNHVVNPELAEAMAVRHALNFAAQAGFQNLMVVSDCLSLINKVKSMDRDRSHTGAVVYDIKCKALKFVTCNFGHVDRSSNEAAHVLAKSAEHDVGSCWFSEIPDVIRTIVCNERCLSE</sequence>
<reference evidence="1" key="2">
    <citation type="submission" date="2025-09" db="UniProtKB">
        <authorList>
            <consortium name="EnsemblPlants"/>
        </authorList>
    </citation>
    <scope>IDENTIFICATION</scope>
</reference>
<protein>
    <submittedName>
        <fullName evidence="1">Uncharacterized protein</fullName>
    </submittedName>
</protein>
<dbReference type="EnsemblPlants" id="AVESA.00010b.r2.1DG0177250.1">
    <property type="protein sequence ID" value="AVESA.00010b.r2.1DG0177250.1.CDS.1"/>
    <property type="gene ID" value="AVESA.00010b.r2.1DG0177250"/>
</dbReference>
<evidence type="ECO:0000313" key="1">
    <source>
        <dbReference type="EnsemblPlants" id="AVESA.00010b.r2.1DG0177250.1.CDS.1"/>
    </source>
</evidence>
<proteinExistence type="predicted"/>
<dbReference type="Proteomes" id="UP001732700">
    <property type="component" value="Chromosome 1D"/>
</dbReference>
<accession>A0ACD5U476</accession>
<keyword evidence="2" id="KW-1185">Reference proteome</keyword>
<organism evidence="1 2">
    <name type="scientific">Avena sativa</name>
    <name type="common">Oat</name>
    <dbReference type="NCBI Taxonomy" id="4498"/>
    <lineage>
        <taxon>Eukaryota</taxon>
        <taxon>Viridiplantae</taxon>
        <taxon>Streptophyta</taxon>
        <taxon>Embryophyta</taxon>
        <taxon>Tracheophyta</taxon>
        <taxon>Spermatophyta</taxon>
        <taxon>Magnoliopsida</taxon>
        <taxon>Liliopsida</taxon>
        <taxon>Poales</taxon>
        <taxon>Poaceae</taxon>
        <taxon>BOP clade</taxon>
        <taxon>Pooideae</taxon>
        <taxon>Poodae</taxon>
        <taxon>Poeae</taxon>
        <taxon>Poeae Chloroplast Group 1 (Aveneae type)</taxon>
        <taxon>Aveninae</taxon>
        <taxon>Avena</taxon>
    </lineage>
</organism>
<name>A0ACD5U476_AVESA</name>
<evidence type="ECO:0000313" key="2">
    <source>
        <dbReference type="Proteomes" id="UP001732700"/>
    </source>
</evidence>